<reference evidence="1" key="1">
    <citation type="journal article" date="2014" name="Front. Microbiol.">
        <title>High frequency of phylogenetically diverse reductive dehalogenase-homologous genes in deep subseafloor sedimentary metagenomes.</title>
        <authorList>
            <person name="Kawai M."/>
            <person name="Futagami T."/>
            <person name="Toyoda A."/>
            <person name="Takaki Y."/>
            <person name="Nishi S."/>
            <person name="Hori S."/>
            <person name="Arai W."/>
            <person name="Tsubouchi T."/>
            <person name="Morono Y."/>
            <person name="Uchiyama I."/>
            <person name="Ito T."/>
            <person name="Fujiyama A."/>
            <person name="Inagaki F."/>
            <person name="Takami H."/>
        </authorList>
    </citation>
    <scope>NUCLEOTIDE SEQUENCE</scope>
    <source>
        <strain evidence="1">Expedition CK06-06</strain>
    </source>
</reference>
<feature type="non-terminal residue" evidence="1">
    <location>
        <position position="53"/>
    </location>
</feature>
<comment type="caution">
    <text evidence="1">The sequence shown here is derived from an EMBL/GenBank/DDBJ whole genome shotgun (WGS) entry which is preliminary data.</text>
</comment>
<dbReference type="EMBL" id="BARS01032377">
    <property type="protein sequence ID" value="GAG27646.1"/>
    <property type="molecule type" value="Genomic_DNA"/>
</dbReference>
<evidence type="ECO:0000313" key="1">
    <source>
        <dbReference type="EMBL" id="GAG27646.1"/>
    </source>
</evidence>
<accession>X0XRY0</accession>
<protein>
    <submittedName>
        <fullName evidence="1">Uncharacterized protein</fullName>
    </submittedName>
</protein>
<proteinExistence type="predicted"/>
<gene>
    <name evidence="1" type="ORF">S01H1_50256</name>
</gene>
<sequence>MKGQGPIIIAVANTTDKKMDAIHDIASAIKNLSIALNSVSTKVDIKNCKFDVP</sequence>
<name>X0XRY0_9ZZZZ</name>
<organism evidence="1">
    <name type="scientific">marine sediment metagenome</name>
    <dbReference type="NCBI Taxonomy" id="412755"/>
    <lineage>
        <taxon>unclassified sequences</taxon>
        <taxon>metagenomes</taxon>
        <taxon>ecological metagenomes</taxon>
    </lineage>
</organism>
<dbReference type="AlphaFoldDB" id="X0XRY0"/>